<reference evidence="1 2" key="1">
    <citation type="submission" date="2016-10" db="EMBL/GenBank/DDBJ databases">
        <authorList>
            <person name="de Groot N.N."/>
        </authorList>
    </citation>
    <scope>NUCLEOTIDE SEQUENCE [LARGE SCALE GENOMIC DNA]</scope>
    <source>
        <strain evidence="1 2">CGMCC 1.9113</strain>
    </source>
</reference>
<protein>
    <submittedName>
        <fullName evidence="1">Thioredoxin reductase (NADPH)</fullName>
    </submittedName>
</protein>
<dbReference type="RefSeq" id="WP_093332073.1">
    <property type="nucleotide sequence ID" value="NZ_FOXP01000003.1"/>
</dbReference>
<dbReference type="Gene3D" id="3.50.50.60">
    <property type="entry name" value="FAD/NAD(P)-binding domain"/>
    <property type="match status" value="1"/>
</dbReference>
<dbReference type="Proteomes" id="UP000199586">
    <property type="component" value="Unassembled WGS sequence"/>
</dbReference>
<sequence length="59" mass="6052">MHGEVLILGSGPAAHMTAVCTTRAVLEPPLVTDMQPGGQLTIATDVENWPGTSASPAPR</sequence>
<organism evidence="1 2">
    <name type="scientific">Sphingomonas rubra</name>
    <dbReference type="NCBI Taxonomy" id="634430"/>
    <lineage>
        <taxon>Bacteria</taxon>
        <taxon>Pseudomonadati</taxon>
        <taxon>Pseudomonadota</taxon>
        <taxon>Alphaproteobacteria</taxon>
        <taxon>Sphingomonadales</taxon>
        <taxon>Sphingomonadaceae</taxon>
        <taxon>Sphingomonas</taxon>
    </lineage>
</organism>
<dbReference type="SUPFAM" id="SSF51905">
    <property type="entry name" value="FAD/NAD(P)-binding domain"/>
    <property type="match status" value="1"/>
</dbReference>
<dbReference type="STRING" id="634430.SAMN04488241_103112"/>
<dbReference type="OrthoDB" id="9806179at2"/>
<name>A0A1I5RA54_9SPHN</name>
<evidence type="ECO:0000313" key="2">
    <source>
        <dbReference type="Proteomes" id="UP000199586"/>
    </source>
</evidence>
<dbReference type="InterPro" id="IPR036188">
    <property type="entry name" value="FAD/NAD-bd_sf"/>
</dbReference>
<dbReference type="EMBL" id="FOXP01000003">
    <property type="protein sequence ID" value="SFP55373.1"/>
    <property type="molecule type" value="Genomic_DNA"/>
</dbReference>
<evidence type="ECO:0000313" key="1">
    <source>
        <dbReference type="EMBL" id="SFP55373.1"/>
    </source>
</evidence>
<gene>
    <name evidence="1" type="ORF">SAMN04488241_103112</name>
</gene>
<accession>A0A1I5RA54</accession>
<dbReference type="AlphaFoldDB" id="A0A1I5RA54"/>
<proteinExistence type="predicted"/>
<keyword evidence="2" id="KW-1185">Reference proteome</keyword>
<dbReference type="PRINTS" id="PR00469">
    <property type="entry name" value="PNDRDTASEII"/>
</dbReference>